<dbReference type="PANTHER" id="PTHR43384">
    <property type="entry name" value="SEPTUM SITE-DETERMINING PROTEIN MIND HOMOLOG, CHLOROPLASTIC-RELATED"/>
    <property type="match status" value="1"/>
</dbReference>
<dbReference type="InterPro" id="IPR050625">
    <property type="entry name" value="ParA/MinD_ATPase"/>
</dbReference>
<dbReference type="GO" id="GO:0009898">
    <property type="term" value="C:cytoplasmic side of plasma membrane"/>
    <property type="evidence" value="ECO:0007669"/>
    <property type="project" value="TreeGrafter"/>
</dbReference>
<evidence type="ECO:0000256" key="2">
    <source>
        <dbReference type="ARBA" id="ARBA00022840"/>
    </source>
</evidence>
<gene>
    <name evidence="4" type="ORF">D1781_15245</name>
</gene>
<dbReference type="InterPro" id="IPR027417">
    <property type="entry name" value="P-loop_NTPase"/>
</dbReference>
<evidence type="ECO:0000313" key="5">
    <source>
        <dbReference type="Proteomes" id="UP000265742"/>
    </source>
</evidence>
<keyword evidence="1" id="KW-0547">Nucleotide-binding</keyword>
<dbReference type="GO" id="GO:0016887">
    <property type="term" value="F:ATP hydrolysis activity"/>
    <property type="evidence" value="ECO:0007669"/>
    <property type="project" value="TreeGrafter"/>
</dbReference>
<dbReference type="OrthoDB" id="3217709at2"/>
<dbReference type="AlphaFoldDB" id="A0A3A1TWW4"/>
<dbReference type="RefSeq" id="WP_119483052.1">
    <property type="nucleotide sequence ID" value="NZ_QXTG01000002.1"/>
</dbReference>
<proteinExistence type="predicted"/>
<sequence length="417" mass="42894">MTEPVTVVLSLAPHVEDRLLPELGVAGLLVVARPPGAGEAAEALDRLRPGVLLASAGPQHLDSPLLLAAAQAGAAVVVLAEGEEGRRHAAALGVRQPMDASASAEDVALRIAAGPAMEPVTTPAPTAPRPGRVTAVWGPAGAPGRTTTAIALAGELAAAGLRVALVDADTIGAAVAPSLGLLDEAPGLAAACRLAAAGALTGEELDRVAQRYRCARGELRVLTGIGRPARWPELSADRITKVLDQCRTWADHTIVDTGFNLEADEEIVSDLFAPRRNAATIAALRAADTVVAIGAGDPIGLARYVRAFGDLVELVDPHRVRAVVTKVRQSAVGLGAGAQIRASLQRFGGIEDVVLVPSDPVACDAALLTARTLGDAAPRSAATAALRRFAADHLLDRPARPPRRAPAVLRRLRPAPF</sequence>
<evidence type="ECO:0000256" key="1">
    <source>
        <dbReference type="ARBA" id="ARBA00022741"/>
    </source>
</evidence>
<dbReference type="PANTHER" id="PTHR43384:SF6">
    <property type="entry name" value="SEPTUM SITE-DETERMINING PROTEIN MIND HOMOLOG, CHLOROPLASTIC"/>
    <property type="match status" value="1"/>
</dbReference>
<accession>A0A3A1TWW4</accession>
<evidence type="ECO:0000313" key="4">
    <source>
        <dbReference type="EMBL" id="RIX28743.1"/>
    </source>
</evidence>
<dbReference type="InterPro" id="IPR002586">
    <property type="entry name" value="CobQ/CobB/MinD/ParA_Nub-bd_dom"/>
</dbReference>
<evidence type="ECO:0000259" key="3">
    <source>
        <dbReference type="Pfam" id="PF01656"/>
    </source>
</evidence>
<dbReference type="GO" id="GO:0051782">
    <property type="term" value="P:negative regulation of cell division"/>
    <property type="evidence" value="ECO:0007669"/>
    <property type="project" value="TreeGrafter"/>
</dbReference>
<dbReference type="SUPFAM" id="SSF52540">
    <property type="entry name" value="P-loop containing nucleoside triphosphate hydrolases"/>
    <property type="match status" value="1"/>
</dbReference>
<dbReference type="Gene3D" id="3.40.50.300">
    <property type="entry name" value="P-loop containing nucleotide triphosphate hydrolases"/>
    <property type="match status" value="1"/>
</dbReference>
<protein>
    <submittedName>
        <fullName evidence="4">Regulator</fullName>
    </submittedName>
</protein>
<organism evidence="4 5">
    <name type="scientific">Amnibacterium setariae</name>
    <dbReference type="NCBI Taxonomy" id="2306585"/>
    <lineage>
        <taxon>Bacteria</taxon>
        <taxon>Bacillati</taxon>
        <taxon>Actinomycetota</taxon>
        <taxon>Actinomycetes</taxon>
        <taxon>Micrococcales</taxon>
        <taxon>Microbacteriaceae</taxon>
        <taxon>Amnibacterium</taxon>
    </lineage>
</organism>
<dbReference type="Pfam" id="PF01656">
    <property type="entry name" value="CbiA"/>
    <property type="match status" value="1"/>
</dbReference>
<keyword evidence="2" id="KW-0067">ATP-binding</keyword>
<feature type="domain" description="CobQ/CobB/MinD/ParA nucleotide binding" evidence="3">
    <location>
        <begin position="136"/>
        <end position="330"/>
    </location>
</feature>
<comment type="caution">
    <text evidence="4">The sequence shown here is derived from an EMBL/GenBank/DDBJ whole genome shotgun (WGS) entry which is preliminary data.</text>
</comment>
<keyword evidence="5" id="KW-1185">Reference proteome</keyword>
<dbReference type="Proteomes" id="UP000265742">
    <property type="component" value="Unassembled WGS sequence"/>
</dbReference>
<reference evidence="5" key="1">
    <citation type="submission" date="2018-09" db="EMBL/GenBank/DDBJ databases">
        <authorList>
            <person name="Kim I."/>
        </authorList>
    </citation>
    <scope>NUCLEOTIDE SEQUENCE [LARGE SCALE GENOMIC DNA]</scope>
    <source>
        <strain evidence="5">DD4a</strain>
    </source>
</reference>
<name>A0A3A1TWW4_9MICO</name>
<dbReference type="GO" id="GO:0005829">
    <property type="term" value="C:cytosol"/>
    <property type="evidence" value="ECO:0007669"/>
    <property type="project" value="TreeGrafter"/>
</dbReference>
<dbReference type="GO" id="GO:0005524">
    <property type="term" value="F:ATP binding"/>
    <property type="evidence" value="ECO:0007669"/>
    <property type="project" value="UniProtKB-KW"/>
</dbReference>
<dbReference type="EMBL" id="QXTG01000002">
    <property type="protein sequence ID" value="RIX28743.1"/>
    <property type="molecule type" value="Genomic_DNA"/>
</dbReference>